<comment type="caution">
    <text evidence="1">The sequence shown here is derived from an EMBL/GenBank/DDBJ whole genome shotgun (WGS) entry which is preliminary data.</text>
</comment>
<feature type="non-terminal residue" evidence="1">
    <location>
        <position position="37"/>
    </location>
</feature>
<name>A0A0F9D512_9ZZZZ</name>
<sequence length="37" mass="3881">MTEAESIQRALKYAETFASTAGIDGLRAKTGLPALKA</sequence>
<dbReference type="AlphaFoldDB" id="A0A0F9D512"/>
<gene>
    <name evidence="1" type="ORF">LCGC14_2322420</name>
</gene>
<dbReference type="EMBL" id="LAZR01033207">
    <property type="protein sequence ID" value="KKL48751.1"/>
    <property type="molecule type" value="Genomic_DNA"/>
</dbReference>
<organism evidence="1">
    <name type="scientific">marine sediment metagenome</name>
    <dbReference type="NCBI Taxonomy" id="412755"/>
    <lineage>
        <taxon>unclassified sequences</taxon>
        <taxon>metagenomes</taxon>
        <taxon>ecological metagenomes</taxon>
    </lineage>
</organism>
<protein>
    <submittedName>
        <fullName evidence="1">Uncharacterized protein</fullName>
    </submittedName>
</protein>
<evidence type="ECO:0000313" key="1">
    <source>
        <dbReference type="EMBL" id="KKL48751.1"/>
    </source>
</evidence>
<accession>A0A0F9D512</accession>
<reference evidence="1" key="1">
    <citation type="journal article" date="2015" name="Nature">
        <title>Complex archaea that bridge the gap between prokaryotes and eukaryotes.</title>
        <authorList>
            <person name="Spang A."/>
            <person name="Saw J.H."/>
            <person name="Jorgensen S.L."/>
            <person name="Zaremba-Niedzwiedzka K."/>
            <person name="Martijn J."/>
            <person name="Lind A.E."/>
            <person name="van Eijk R."/>
            <person name="Schleper C."/>
            <person name="Guy L."/>
            <person name="Ettema T.J."/>
        </authorList>
    </citation>
    <scope>NUCLEOTIDE SEQUENCE</scope>
</reference>
<proteinExistence type="predicted"/>